<keyword evidence="7" id="KW-0325">Glycoprotein</keyword>
<dbReference type="InterPro" id="IPR003961">
    <property type="entry name" value="FN3_dom"/>
</dbReference>
<reference evidence="13" key="3">
    <citation type="submission" date="2025-09" db="UniProtKB">
        <authorList>
            <consortium name="Ensembl"/>
        </authorList>
    </citation>
    <scope>IDENTIFICATION</scope>
</reference>
<evidence type="ECO:0000259" key="11">
    <source>
        <dbReference type="PROSITE" id="PS50835"/>
    </source>
</evidence>
<dbReference type="Pfam" id="PF00041">
    <property type="entry name" value="fn3"/>
    <property type="match status" value="1"/>
</dbReference>
<dbReference type="OMA" id="HITIHWT"/>
<dbReference type="PANTHER" id="PTHR46608">
    <property type="entry name" value="T-CELL IMMUNOGLOBULIN AND MUCIN DOMAIN-CONTAINING PROTEIN 4"/>
    <property type="match status" value="1"/>
</dbReference>
<evidence type="ECO:0000256" key="8">
    <source>
        <dbReference type="ARBA" id="ARBA00023319"/>
    </source>
</evidence>
<proteinExistence type="inferred from homology"/>
<dbReference type="PROSITE" id="PS50853">
    <property type="entry name" value="FN3"/>
    <property type="match status" value="1"/>
</dbReference>
<dbReference type="FunCoup" id="A0A665VUQ1">
    <property type="interactions" value="1"/>
</dbReference>
<feature type="domain" description="Ig-like" evidence="11">
    <location>
        <begin position="15"/>
        <end position="120"/>
    </location>
</feature>
<feature type="domain" description="Fibronectin type-III" evidence="12">
    <location>
        <begin position="141"/>
        <end position="223"/>
    </location>
</feature>
<dbReference type="InterPro" id="IPR013783">
    <property type="entry name" value="Ig-like_fold"/>
</dbReference>
<keyword evidence="5" id="KW-0472">Membrane</keyword>
<dbReference type="Pfam" id="PF07686">
    <property type="entry name" value="V-set"/>
    <property type="match status" value="1"/>
</dbReference>
<dbReference type="InParanoid" id="A0A665VUQ1"/>
<dbReference type="SUPFAM" id="SSF48726">
    <property type="entry name" value="Immunoglobulin"/>
    <property type="match status" value="1"/>
</dbReference>
<evidence type="ECO:0000256" key="4">
    <source>
        <dbReference type="ARBA" id="ARBA00022989"/>
    </source>
</evidence>
<comment type="subcellular location">
    <subcellularLocation>
        <location evidence="1">Membrane</location>
        <topology evidence="1">Single-pass type I membrane protein</topology>
    </subcellularLocation>
</comment>
<evidence type="ECO:0000256" key="10">
    <source>
        <dbReference type="SAM" id="SignalP"/>
    </source>
</evidence>
<evidence type="ECO:0000259" key="12">
    <source>
        <dbReference type="PROSITE" id="PS50853"/>
    </source>
</evidence>
<keyword evidence="6" id="KW-1015">Disulfide bond</keyword>
<dbReference type="GO" id="GO:0043277">
    <property type="term" value="P:apoptotic cell clearance"/>
    <property type="evidence" value="ECO:0007669"/>
    <property type="project" value="TreeGrafter"/>
</dbReference>
<dbReference type="PROSITE" id="PS50835">
    <property type="entry name" value="IG_LIKE"/>
    <property type="match status" value="1"/>
</dbReference>
<dbReference type="GO" id="GO:0016020">
    <property type="term" value="C:membrane"/>
    <property type="evidence" value="ECO:0007669"/>
    <property type="project" value="UniProtKB-SubCell"/>
</dbReference>
<evidence type="ECO:0000256" key="9">
    <source>
        <dbReference type="ARBA" id="ARBA00038203"/>
    </source>
</evidence>
<evidence type="ECO:0008006" key="15">
    <source>
        <dbReference type="Google" id="ProtNLM"/>
    </source>
</evidence>
<dbReference type="GO" id="GO:0060097">
    <property type="term" value="P:cytoskeletal rearrangement involved in phagocytosis, engulfment"/>
    <property type="evidence" value="ECO:0007669"/>
    <property type="project" value="TreeGrafter"/>
</dbReference>
<reference evidence="13" key="2">
    <citation type="submission" date="2025-08" db="UniProtKB">
        <authorList>
            <consortium name="Ensembl"/>
        </authorList>
    </citation>
    <scope>IDENTIFICATION</scope>
</reference>
<evidence type="ECO:0000256" key="6">
    <source>
        <dbReference type="ARBA" id="ARBA00023157"/>
    </source>
</evidence>
<dbReference type="Gene3D" id="2.60.40.10">
    <property type="entry name" value="Immunoglobulins"/>
    <property type="match status" value="2"/>
</dbReference>
<dbReference type="GO" id="GO:0001786">
    <property type="term" value="F:phosphatidylserine binding"/>
    <property type="evidence" value="ECO:0007669"/>
    <property type="project" value="TreeGrafter"/>
</dbReference>
<keyword evidence="8" id="KW-0393">Immunoglobulin domain</keyword>
<evidence type="ECO:0000256" key="2">
    <source>
        <dbReference type="ARBA" id="ARBA00022692"/>
    </source>
</evidence>
<evidence type="ECO:0000313" key="13">
    <source>
        <dbReference type="Ensembl" id="ENSENLP00000035406.1"/>
    </source>
</evidence>
<dbReference type="InterPro" id="IPR007110">
    <property type="entry name" value="Ig-like_dom"/>
</dbReference>
<evidence type="ECO:0000313" key="14">
    <source>
        <dbReference type="Proteomes" id="UP000472264"/>
    </source>
</evidence>
<reference evidence="13" key="1">
    <citation type="submission" date="2021-04" db="EMBL/GenBank/DDBJ databases">
        <authorList>
            <consortium name="Wellcome Sanger Institute Data Sharing"/>
        </authorList>
    </citation>
    <scope>NUCLEOTIDE SEQUENCE [LARGE SCALE GENOMIC DNA]</scope>
</reference>
<dbReference type="SMART" id="SM00409">
    <property type="entry name" value="IG"/>
    <property type="match status" value="1"/>
</dbReference>
<dbReference type="SMART" id="SM00060">
    <property type="entry name" value="FN3"/>
    <property type="match status" value="1"/>
</dbReference>
<comment type="similarity">
    <text evidence="9">Belongs to the immunoglobulin superfamily. TIM family.</text>
</comment>
<evidence type="ECO:0000256" key="1">
    <source>
        <dbReference type="ARBA" id="ARBA00004479"/>
    </source>
</evidence>
<dbReference type="InterPro" id="IPR013106">
    <property type="entry name" value="Ig_V-set"/>
</dbReference>
<accession>A0A665VUQ1</accession>
<evidence type="ECO:0000256" key="3">
    <source>
        <dbReference type="ARBA" id="ARBA00022729"/>
    </source>
</evidence>
<dbReference type="InterPro" id="IPR036179">
    <property type="entry name" value="Ig-like_dom_sf"/>
</dbReference>
<keyword evidence="14" id="KW-1185">Reference proteome</keyword>
<dbReference type="InterPro" id="IPR036116">
    <property type="entry name" value="FN3_sf"/>
</dbReference>
<dbReference type="PANTHER" id="PTHR46608:SF3">
    <property type="entry name" value="T-CELL IMMUNOGLOBULIN AND MUCIN DOMAIN-CONTAINING PROTEIN 4"/>
    <property type="match status" value="1"/>
</dbReference>
<feature type="signal peptide" evidence="10">
    <location>
        <begin position="1"/>
        <end position="30"/>
    </location>
</feature>
<organism evidence="13 14">
    <name type="scientific">Echeneis naucrates</name>
    <name type="common">Live sharksucker</name>
    <dbReference type="NCBI Taxonomy" id="173247"/>
    <lineage>
        <taxon>Eukaryota</taxon>
        <taxon>Metazoa</taxon>
        <taxon>Chordata</taxon>
        <taxon>Craniata</taxon>
        <taxon>Vertebrata</taxon>
        <taxon>Euteleostomi</taxon>
        <taxon>Actinopterygii</taxon>
        <taxon>Neopterygii</taxon>
        <taxon>Teleostei</taxon>
        <taxon>Neoteleostei</taxon>
        <taxon>Acanthomorphata</taxon>
        <taxon>Carangaria</taxon>
        <taxon>Carangiformes</taxon>
        <taxon>Echeneidae</taxon>
        <taxon>Echeneis</taxon>
    </lineage>
</organism>
<evidence type="ECO:0000256" key="5">
    <source>
        <dbReference type="ARBA" id="ARBA00023136"/>
    </source>
</evidence>
<evidence type="ECO:0000256" key="7">
    <source>
        <dbReference type="ARBA" id="ARBA00023180"/>
    </source>
</evidence>
<protein>
    <recommendedName>
        <fullName evidence="15">Ig-like domain-containing protein</fullName>
    </recommendedName>
</protein>
<keyword evidence="2" id="KW-0812">Transmembrane</keyword>
<name>A0A665VUQ1_ECHNA</name>
<dbReference type="CDD" id="cd00063">
    <property type="entry name" value="FN3"/>
    <property type="match status" value="1"/>
</dbReference>
<dbReference type="FunFam" id="2.60.40.10:FF:000774">
    <property type="entry name" value="Hepatitis A virus cellular receptor 1"/>
    <property type="match status" value="1"/>
</dbReference>
<dbReference type="SUPFAM" id="SSF49265">
    <property type="entry name" value="Fibronectin type III"/>
    <property type="match status" value="1"/>
</dbReference>
<dbReference type="Ensembl" id="ENSENLT00000036360.1">
    <property type="protein sequence ID" value="ENSENLP00000035406.1"/>
    <property type="gene ID" value="ENSENLG00000015473.1"/>
</dbReference>
<feature type="chain" id="PRO_5025374789" description="Ig-like domain-containing protein" evidence="10">
    <location>
        <begin position="31"/>
        <end position="223"/>
    </location>
</feature>
<keyword evidence="4" id="KW-1133">Transmembrane helix</keyword>
<dbReference type="AlphaFoldDB" id="A0A665VUQ1"/>
<sequence length="223" mass="24887">MKVCKMIVMGRSHLPLFCSLLLCLHQGCMSEEDVIARVGTDATLLCKYDSSHYGRLSVCWSQGPIPNRGCGNELIKSDGTSVVTRLSERYLLRGDLGSGDASLTIRQVDLNDSGMYGCRVDIPGWFNDQKHHVKLTVVAARPNFPRVEAKEVKERHITIHWTPAFDGGRPITSYIIDLKNKQESWASAIRTELSNLHPTEVTLMDLNPAKTYNIRVFVVNSVG</sequence>
<dbReference type="Proteomes" id="UP000472264">
    <property type="component" value="Chromosome 10"/>
</dbReference>
<dbReference type="InterPro" id="IPR003599">
    <property type="entry name" value="Ig_sub"/>
</dbReference>
<keyword evidence="3 10" id="KW-0732">Signal</keyword>